<comment type="catalytic activity">
    <reaction evidence="1">
        <text>inosine + phosphate = alpha-D-ribose 1-phosphate + hypoxanthine</text>
        <dbReference type="Rhea" id="RHEA:27646"/>
        <dbReference type="ChEBI" id="CHEBI:17368"/>
        <dbReference type="ChEBI" id="CHEBI:17596"/>
        <dbReference type="ChEBI" id="CHEBI:43474"/>
        <dbReference type="ChEBI" id="CHEBI:57720"/>
        <dbReference type="EC" id="2.4.2.1"/>
    </reaction>
    <physiologicalReaction direction="left-to-right" evidence="1">
        <dbReference type="Rhea" id="RHEA:27647"/>
    </physiologicalReaction>
</comment>
<evidence type="ECO:0000256" key="12">
    <source>
        <dbReference type="RuleBase" id="RU361274"/>
    </source>
</evidence>
<dbReference type="CDD" id="cd16833">
    <property type="entry name" value="YfiH"/>
    <property type="match status" value="1"/>
</dbReference>
<dbReference type="PANTHER" id="PTHR30616">
    <property type="entry name" value="UNCHARACTERIZED PROTEIN YFIH"/>
    <property type="match status" value="1"/>
</dbReference>
<dbReference type="GeneID" id="93644662"/>
<dbReference type="Gene3D" id="3.60.140.10">
    <property type="entry name" value="CNF1/YfiH-like putative cysteine hydrolases"/>
    <property type="match status" value="1"/>
</dbReference>
<evidence type="ECO:0000256" key="6">
    <source>
        <dbReference type="ARBA" id="ARBA00022723"/>
    </source>
</evidence>
<dbReference type="GO" id="GO:0005507">
    <property type="term" value="F:copper ion binding"/>
    <property type="evidence" value="ECO:0007669"/>
    <property type="project" value="TreeGrafter"/>
</dbReference>
<sequence>MNPEPLKKSHHESFMWLSPWVEKNDILVAGFTTKNGGVSKPPFASFNLGLHVNDNVEDVITNRKILAAELDMSFESFVCAEQVHEATVQKVTKADCAKGLYKYEEGIKATDGIYTNESDILLALCYADCVPLYFYAPDHHLVGLAHAGWKGTVKDIAGNMIRRWVEQENVPVEDIYVAIGPSIEDCCYVVDNRVITQVNEVVGQNGYQEVSPGQYALNLKKVNKLLIQNAGVLPERILTSSYCTSCEDDLFFSHRRDQGKTGRMFNFIGFKEE</sequence>
<dbReference type="PANTHER" id="PTHR30616:SF2">
    <property type="entry name" value="PURINE NUCLEOSIDE PHOSPHORYLASE LACC1"/>
    <property type="match status" value="1"/>
</dbReference>
<dbReference type="AlphaFoldDB" id="A0A0B6AW64"/>
<keyword evidence="8" id="KW-0862">Zinc</keyword>
<keyword evidence="7" id="KW-0378">Hydrolase</keyword>
<evidence type="ECO:0000256" key="10">
    <source>
        <dbReference type="ARBA" id="ARBA00048968"/>
    </source>
</evidence>
<comment type="function">
    <text evidence="3">Purine nucleoside enzyme that catalyzes the phosphorolysis of adenosine and inosine nucleosides, yielding D-ribose 1-phosphate and the respective free bases, adenine and hypoxanthine. Also catalyzes the phosphorolysis of S-methyl-5'-thioadenosine into adenine and S-methyl-5-thio-alpha-D-ribose 1-phosphate. Also has adenosine deaminase activity.</text>
</comment>
<dbReference type="GO" id="GO:0016787">
    <property type="term" value="F:hydrolase activity"/>
    <property type="evidence" value="ECO:0007669"/>
    <property type="project" value="UniProtKB-KW"/>
</dbReference>
<dbReference type="HOGENOM" id="CLU_065784_0_0_9"/>
<protein>
    <recommendedName>
        <fullName evidence="12">Purine nucleoside phosphorylase</fullName>
    </recommendedName>
</protein>
<dbReference type="EMBL" id="CP009920">
    <property type="protein sequence ID" value="AJI25357.1"/>
    <property type="molecule type" value="Genomic_DNA"/>
</dbReference>
<comment type="catalytic activity">
    <reaction evidence="11">
        <text>S-methyl-5'-thioadenosine + phosphate = 5-(methylsulfanyl)-alpha-D-ribose 1-phosphate + adenine</text>
        <dbReference type="Rhea" id="RHEA:11852"/>
        <dbReference type="ChEBI" id="CHEBI:16708"/>
        <dbReference type="ChEBI" id="CHEBI:17509"/>
        <dbReference type="ChEBI" id="CHEBI:43474"/>
        <dbReference type="ChEBI" id="CHEBI:58533"/>
        <dbReference type="EC" id="2.4.2.28"/>
    </reaction>
    <physiologicalReaction direction="left-to-right" evidence="11">
        <dbReference type="Rhea" id="RHEA:11853"/>
    </physiologicalReaction>
</comment>
<name>A0A0B6AW64_PRIM2</name>
<evidence type="ECO:0000313" key="13">
    <source>
        <dbReference type="EMBL" id="AJI25357.1"/>
    </source>
</evidence>
<keyword evidence="5" id="KW-0808">Transferase</keyword>
<dbReference type="SUPFAM" id="SSF64438">
    <property type="entry name" value="CNF1/YfiH-like putative cysteine hydrolases"/>
    <property type="match status" value="1"/>
</dbReference>
<evidence type="ECO:0000256" key="9">
    <source>
        <dbReference type="ARBA" id="ARBA00047989"/>
    </source>
</evidence>
<dbReference type="RefSeq" id="WP_034649149.1">
    <property type="nucleotide sequence ID" value="NZ_BCVB01000001.1"/>
</dbReference>
<organism evidence="13 14">
    <name type="scientific">Priestia megaterium (strain ATCC 14581 / DSM 32 / CCUG 1817 / JCM 2506 / NBRC 15308 / NCIMB 9376 / NCTC 10342 / NRRL B-14308 / VKM B-512 / Ford 19)</name>
    <name type="common">Bacillus megaterium</name>
    <dbReference type="NCBI Taxonomy" id="1348623"/>
    <lineage>
        <taxon>Bacteria</taxon>
        <taxon>Bacillati</taxon>
        <taxon>Bacillota</taxon>
        <taxon>Bacilli</taxon>
        <taxon>Bacillales</taxon>
        <taxon>Bacillaceae</taxon>
        <taxon>Priestia</taxon>
    </lineage>
</organism>
<evidence type="ECO:0000256" key="3">
    <source>
        <dbReference type="ARBA" id="ARBA00003215"/>
    </source>
</evidence>
<evidence type="ECO:0000256" key="5">
    <source>
        <dbReference type="ARBA" id="ARBA00022679"/>
    </source>
</evidence>
<keyword evidence="6" id="KW-0479">Metal-binding</keyword>
<dbReference type="NCBIfam" id="TIGR00726">
    <property type="entry name" value="peptidoglycan editing factor PgeF"/>
    <property type="match status" value="1"/>
</dbReference>
<dbReference type="SMR" id="A0A0B6AW64"/>
<dbReference type="KEGG" id="bmeg:BG04_1186"/>
<evidence type="ECO:0000256" key="1">
    <source>
        <dbReference type="ARBA" id="ARBA00000553"/>
    </source>
</evidence>
<evidence type="ECO:0000256" key="7">
    <source>
        <dbReference type="ARBA" id="ARBA00022801"/>
    </source>
</evidence>
<proteinExistence type="inferred from homology"/>
<accession>A0A0B6AW64</accession>
<dbReference type="InterPro" id="IPR011324">
    <property type="entry name" value="Cytotoxic_necrot_fac-like_cat"/>
</dbReference>
<reference evidence="13 14" key="1">
    <citation type="journal article" date="2015" name="Genome Announc.">
        <title>Complete genome sequences for 35 biothreat assay-relevant bacillus species.</title>
        <authorList>
            <person name="Johnson S.L."/>
            <person name="Daligault H.E."/>
            <person name="Davenport K.W."/>
            <person name="Jaissle J."/>
            <person name="Frey K.G."/>
            <person name="Ladner J.T."/>
            <person name="Broomall S.M."/>
            <person name="Bishop-Lilly K.A."/>
            <person name="Bruce D.C."/>
            <person name="Gibbons H.S."/>
            <person name="Coyne S.R."/>
            <person name="Lo C.C."/>
            <person name="Meincke L."/>
            <person name="Munk A.C."/>
            <person name="Koroleva G.I."/>
            <person name="Rosenzweig C.N."/>
            <person name="Palacios G.F."/>
            <person name="Redden C.L."/>
            <person name="Minogue T.D."/>
            <person name="Chain P.S."/>
        </authorList>
    </citation>
    <scope>NUCLEOTIDE SEQUENCE [LARGE SCALE GENOMIC DNA]</scope>
    <source>
        <strain evidence="14">ATCC 14581 / DSM 32 / JCM 2506 / NBRC 15308 / NCIMB 9376 / NCTC 10342 / NRRL B-14308 / VKM B-512</strain>
    </source>
</reference>
<evidence type="ECO:0000256" key="2">
    <source>
        <dbReference type="ARBA" id="ARBA00001947"/>
    </source>
</evidence>
<comment type="cofactor">
    <cofactor evidence="2">
        <name>Zn(2+)</name>
        <dbReference type="ChEBI" id="CHEBI:29105"/>
    </cofactor>
</comment>
<evidence type="ECO:0000256" key="4">
    <source>
        <dbReference type="ARBA" id="ARBA00007353"/>
    </source>
</evidence>
<comment type="catalytic activity">
    <reaction evidence="10">
        <text>adenosine + phosphate = alpha-D-ribose 1-phosphate + adenine</text>
        <dbReference type="Rhea" id="RHEA:27642"/>
        <dbReference type="ChEBI" id="CHEBI:16335"/>
        <dbReference type="ChEBI" id="CHEBI:16708"/>
        <dbReference type="ChEBI" id="CHEBI:43474"/>
        <dbReference type="ChEBI" id="CHEBI:57720"/>
        <dbReference type="EC" id="2.4.2.1"/>
    </reaction>
    <physiologicalReaction direction="left-to-right" evidence="10">
        <dbReference type="Rhea" id="RHEA:27643"/>
    </physiologicalReaction>
</comment>
<comment type="catalytic activity">
    <reaction evidence="9">
        <text>adenosine + H2O + H(+) = inosine + NH4(+)</text>
        <dbReference type="Rhea" id="RHEA:24408"/>
        <dbReference type="ChEBI" id="CHEBI:15377"/>
        <dbReference type="ChEBI" id="CHEBI:15378"/>
        <dbReference type="ChEBI" id="CHEBI:16335"/>
        <dbReference type="ChEBI" id="CHEBI:17596"/>
        <dbReference type="ChEBI" id="CHEBI:28938"/>
        <dbReference type="EC" id="3.5.4.4"/>
    </reaction>
    <physiologicalReaction direction="left-to-right" evidence="9">
        <dbReference type="Rhea" id="RHEA:24409"/>
    </physiologicalReaction>
</comment>
<gene>
    <name evidence="13" type="ORF">BG04_1186</name>
</gene>
<evidence type="ECO:0000256" key="8">
    <source>
        <dbReference type="ARBA" id="ARBA00022833"/>
    </source>
</evidence>
<dbReference type="InterPro" id="IPR038371">
    <property type="entry name" value="Cu_polyphenol_OxRdtase_sf"/>
</dbReference>
<comment type="similarity">
    <text evidence="4 12">Belongs to the purine nucleoside phosphorylase YfiH/LACC1 family.</text>
</comment>
<dbReference type="Pfam" id="PF02578">
    <property type="entry name" value="Cu-oxidase_4"/>
    <property type="match status" value="1"/>
</dbReference>
<evidence type="ECO:0000256" key="11">
    <source>
        <dbReference type="ARBA" id="ARBA00049893"/>
    </source>
</evidence>
<evidence type="ECO:0000313" key="14">
    <source>
        <dbReference type="Proteomes" id="UP000031829"/>
    </source>
</evidence>
<dbReference type="InterPro" id="IPR003730">
    <property type="entry name" value="Cu_polyphenol_OxRdtase"/>
</dbReference>
<dbReference type="GO" id="GO:0017061">
    <property type="term" value="F:S-methyl-5-thioadenosine phosphorylase activity"/>
    <property type="evidence" value="ECO:0007669"/>
    <property type="project" value="UniProtKB-EC"/>
</dbReference>
<dbReference type="Proteomes" id="UP000031829">
    <property type="component" value="Chromosome"/>
</dbReference>